<dbReference type="EMBL" id="GL732549">
    <property type="protein sequence ID" value="EFX80033.1"/>
    <property type="molecule type" value="Genomic_DNA"/>
</dbReference>
<evidence type="ECO:0000313" key="3">
    <source>
        <dbReference type="Proteomes" id="UP000000305"/>
    </source>
</evidence>
<gene>
    <name evidence="2" type="ORF">DAPPUDRAFT_244306</name>
</gene>
<keyword evidence="3" id="KW-1185">Reference proteome</keyword>
<evidence type="ECO:0000256" key="1">
    <source>
        <dbReference type="SAM" id="MobiDB-lite"/>
    </source>
</evidence>
<dbReference type="InParanoid" id="E9GKN1"/>
<dbReference type="KEGG" id="dpx:DAPPUDRAFT_244306"/>
<accession>E9GKN1</accession>
<dbReference type="Proteomes" id="UP000000305">
    <property type="component" value="Unassembled WGS sequence"/>
</dbReference>
<feature type="compositionally biased region" description="Basic residues" evidence="1">
    <location>
        <begin position="1"/>
        <end position="11"/>
    </location>
</feature>
<protein>
    <submittedName>
        <fullName evidence="2">Uncharacterized protein</fullName>
    </submittedName>
</protein>
<evidence type="ECO:0000313" key="2">
    <source>
        <dbReference type="EMBL" id="EFX80033.1"/>
    </source>
</evidence>
<dbReference type="AlphaFoldDB" id="E9GKN1"/>
<reference evidence="2 3" key="1">
    <citation type="journal article" date="2011" name="Science">
        <title>The ecoresponsive genome of Daphnia pulex.</title>
        <authorList>
            <person name="Colbourne J.K."/>
            <person name="Pfrender M.E."/>
            <person name="Gilbert D."/>
            <person name="Thomas W.K."/>
            <person name="Tucker A."/>
            <person name="Oakley T.H."/>
            <person name="Tokishita S."/>
            <person name="Aerts A."/>
            <person name="Arnold G.J."/>
            <person name="Basu M.K."/>
            <person name="Bauer D.J."/>
            <person name="Caceres C.E."/>
            <person name="Carmel L."/>
            <person name="Casola C."/>
            <person name="Choi J.H."/>
            <person name="Detter J.C."/>
            <person name="Dong Q."/>
            <person name="Dusheyko S."/>
            <person name="Eads B.D."/>
            <person name="Frohlich T."/>
            <person name="Geiler-Samerotte K.A."/>
            <person name="Gerlach D."/>
            <person name="Hatcher P."/>
            <person name="Jogdeo S."/>
            <person name="Krijgsveld J."/>
            <person name="Kriventseva E.V."/>
            <person name="Kultz D."/>
            <person name="Laforsch C."/>
            <person name="Lindquist E."/>
            <person name="Lopez J."/>
            <person name="Manak J.R."/>
            <person name="Muller J."/>
            <person name="Pangilinan J."/>
            <person name="Patwardhan R.P."/>
            <person name="Pitluck S."/>
            <person name="Pritham E.J."/>
            <person name="Rechtsteiner A."/>
            <person name="Rho M."/>
            <person name="Rogozin I.B."/>
            <person name="Sakarya O."/>
            <person name="Salamov A."/>
            <person name="Schaack S."/>
            <person name="Shapiro H."/>
            <person name="Shiga Y."/>
            <person name="Skalitzky C."/>
            <person name="Smith Z."/>
            <person name="Souvorov A."/>
            <person name="Sung W."/>
            <person name="Tang Z."/>
            <person name="Tsuchiya D."/>
            <person name="Tu H."/>
            <person name="Vos H."/>
            <person name="Wang M."/>
            <person name="Wolf Y.I."/>
            <person name="Yamagata H."/>
            <person name="Yamada T."/>
            <person name="Ye Y."/>
            <person name="Shaw J.R."/>
            <person name="Andrews J."/>
            <person name="Crease T.J."/>
            <person name="Tang H."/>
            <person name="Lucas S.M."/>
            <person name="Robertson H.M."/>
            <person name="Bork P."/>
            <person name="Koonin E.V."/>
            <person name="Zdobnov E.M."/>
            <person name="Grigoriev I.V."/>
            <person name="Lynch M."/>
            <person name="Boore J.L."/>
        </authorList>
    </citation>
    <scope>NUCLEOTIDE SEQUENCE [LARGE SCALE GENOMIC DNA]</scope>
</reference>
<sequence length="148" mass="16801">MEAAKAKRKEKVTKCGKPTAKKAKTASRYRTGIPVTNQEESDMILFIPKVLDIKFGNIGALAICFQAKKFNLRIYYLAGCRIQLVINEEVEEHFKNLWVISPFFLCPLLGLQDLLAVVKSYHRSSTSIYSPSRSWRMTAEATLSWPSL</sequence>
<dbReference type="HOGENOM" id="CLU_1760629_0_0_1"/>
<feature type="region of interest" description="Disordered" evidence="1">
    <location>
        <begin position="1"/>
        <end position="23"/>
    </location>
</feature>
<proteinExistence type="predicted"/>
<organism evidence="2 3">
    <name type="scientific">Daphnia pulex</name>
    <name type="common">Water flea</name>
    <dbReference type="NCBI Taxonomy" id="6669"/>
    <lineage>
        <taxon>Eukaryota</taxon>
        <taxon>Metazoa</taxon>
        <taxon>Ecdysozoa</taxon>
        <taxon>Arthropoda</taxon>
        <taxon>Crustacea</taxon>
        <taxon>Branchiopoda</taxon>
        <taxon>Diplostraca</taxon>
        <taxon>Cladocera</taxon>
        <taxon>Anomopoda</taxon>
        <taxon>Daphniidae</taxon>
        <taxon>Daphnia</taxon>
    </lineage>
</organism>
<name>E9GKN1_DAPPU</name>